<evidence type="ECO:0000256" key="1">
    <source>
        <dbReference type="ARBA" id="ARBA00022729"/>
    </source>
</evidence>
<dbReference type="InterPro" id="IPR006170">
    <property type="entry name" value="PBP/GOBP"/>
</dbReference>
<feature type="chain" id="PRO_5043005916" evidence="2">
    <location>
        <begin position="16"/>
        <end position="132"/>
    </location>
</feature>
<evidence type="ECO:0000313" key="3">
    <source>
        <dbReference type="EMBL" id="KAK5647211.1"/>
    </source>
</evidence>
<dbReference type="InterPro" id="IPR036728">
    <property type="entry name" value="PBP_GOBP_sf"/>
</dbReference>
<comment type="caution">
    <text evidence="3">The sequence shown here is derived from an EMBL/GenBank/DDBJ whole genome shotgun (WGS) entry which is preliminary data.</text>
</comment>
<keyword evidence="1 2" id="KW-0732">Signal</keyword>
<reference evidence="3 4" key="1">
    <citation type="journal article" date="2024" name="Insects">
        <title>An Improved Chromosome-Level Genome Assembly of the Firefly Pyrocoelia pectoralis.</title>
        <authorList>
            <person name="Fu X."/>
            <person name="Meyer-Rochow V.B."/>
            <person name="Ballantyne L."/>
            <person name="Zhu X."/>
        </authorList>
    </citation>
    <scope>NUCLEOTIDE SEQUENCE [LARGE SCALE GENOMIC DNA]</scope>
    <source>
        <strain evidence="3">XCY_ONT2</strain>
    </source>
</reference>
<dbReference type="Proteomes" id="UP001329430">
    <property type="component" value="Chromosome 2"/>
</dbReference>
<organism evidence="3 4">
    <name type="scientific">Pyrocoelia pectoralis</name>
    <dbReference type="NCBI Taxonomy" id="417401"/>
    <lineage>
        <taxon>Eukaryota</taxon>
        <taxon>Metazoa</taxon>
        <taxon>Ecdysozoa</taxon>
        <taxon>Arthropoda</taxon>
        <taxon>Hexapoda</taxon>
        <taxon>Insecta</taxon>
        <taxon>Pterygota</taxon>
        <taxon>Neoptera</taxon>
        <taxon>Endopterygota</taxon>
        <taxon>Coleoptera</taxon>
        <taxon>Polyphaga</taxon>
        <taxon>Elateriformia</taxon>
        <taxon>Elateroidea</taxon>
        <taxon>Lampyridae</taxon>
        <taxon>Lampyrinae</taxon>
        <taxon>Pyrocoelia</taxon>
    </lineage>
</organism>
<dbReference type="SUPFAM" id="SSF47565">
    <property type="entry name" value="Insect pheromone/odorant-binding proteins"/>
    <property type="match status" value="1"/>
</dbReference>
<keyword evidence="4" id="KW-1185">Reference proteome</keyword>
<accession>A0AAN7ZSN5</accession>
<name>A0AAN7ZSN5_9COLE</name>
<gene>
    <name evidence="3" type="ORF">RI129_002103</name>
</gene>
<evidence type="ECO:0000256" key="2">
    <source>
        <dbReference type="SAM" id="SignalP"/>
    </source>
</evidence>
<dbReference type="GO" id="GO:0007608">
    <property type="term" value="P:sensory perception of smell"/>
    <property type="evidence" value="ECO:0007669"/>
    <property type="project" value="TreeGrafter"/>
</dbReference>
<dbReference type="Gene3D" id="1.10.238.20">
    <property type="entry name" value="Pheromone/general odorant binding protein domain"/>
    <property type="match status" value="1"/>
</dbReference>
<dbReference type="CDD" id="cd23992">
    <property type="entry name" value="PBP_GOBP"/>
    <property type="match status" value="1"/>
</dbReference>
<dbReference type="Pfam" id="PF01395">
    <property type="entry name" value="PBP_GOBP"/>
    <property type="match status" value="1"/>
</dbReference>
<dbReference type="GO" id="GO:0005549">
    <property type="term" value="F:odorant binding"/>
    <property type="evidence" value="ECO:0007669"/>
    <property type="project" value="InterPro"/>
</dbReference>
<sequence length="132" mass="15009">MKVLLLFVIVTLALGKEIGDDIIKSWEDVAKPHLSDCAKESGLSESEAENIMKNKIMSTHAHKCYTKCLDVRLGLFDPETRNFNIDGLVKKIKGMTREIAEECFTKYKDEKDDCELVFASGMCFIEKITKDR</sequence>
<dbReference type="PANTHER" id="PTHR11857">
    <property type="entry name" value="ODORANT BINDING PROTEIN-RELATED"/>
    <property type="match status" value="1"/>
</dbReference>
<dbReference type="EMBL" id="JAVRBK010000002">
    <property type="protein sequence ID" value="KAK5647211.1"/>
    <property type="molecule type" value="Genomic_DNA"/>
</dbReference>
<dbReference type="AlphaFoldDB" id="A0AAN7ZSN5"/>
<proteinExistence type="predicted"/>
<evidence type="ECO:0000313" key="4">
    <source>
        <dbReference type="Proteomes" id="UP001329430"/>
    </source>
</evidence>
<dbReference type="GO" id="GO:0005615">
    <property type="term" value="C:extracellular space"/>
    <property type="evidence" value="ECO:0007669"/>
    <property type="project" value="TreeGrafter"/>
</dbReference>
<dbReference type="SMART" id="SM00708">
    <property type="entry name" value="PhBP"/>
    <property type="match status" value="1"/>
</dbReference>
<protein>
    <submittedName>
        <fullName evidence="3">Uncharacterized protein</fullName>
    </submittedName>
</protein>
<feature type="signal peptide" evidence="2">
    <location>
        <begin position="1"/>
        <end position="15"/>
    </location>
</feature>